<sequence length="73" mass="8394">METFNDGCERPVRTLNSFQMTGASENNTSSRRRAKKPSLRFVCFCFLCEEFDLYLNMKRTRSCGPMAAAIPPY</sequence>
<comment type="caution">
    <text evidence="1">The sequence shown here is derived from an EMBL/GenBank/DDBJ whole genome shotgun (WGS) entry which is preliminary data.</text>
</comment>
<dbReference type="AlphaFoldDB" id="A0A0P6BJ04"/>
<proteinExistence type="predicted"/>
<gene>
    <name evidence="1" type="ORF">APZ42_034318</name>
</gene>
<evidence type="ECO:0000313" key="1">
    <source>
        <dbReference type="EMBL" id="KZS03070.1"/>
    </source>
</evidence>
<dbReference type="EMBL" id="LRGB01003372">
    <property type="protein sequence ID" value="KZS03070.1"/>
    <property type="molecule type" value="Genomic_DNA"/>
</dbReference>
<accession>A0A0P6BJ04</accession>
<dbReference type="Proteomes" id="UP000076858">
    <property type="component" value="Unassembled WGS sequence"/>
</dbReference>
<protein>
    <submittedName>
        <fullName evidence="1">Uncharacterized protein</fullName>
    </submittedName>
</protein>
<reference evidence="1 2" key="1">
    <citation type="submission" date="2016-03" db="EMBL/GenBank/DDBJ databases">
        <title>EvidentialGene: Evidence-directed Construction of Genes on Genomes.</title>
        <authorList>
            <person name="Gilbert D.G."/>
            <person name="Choi J.-H."/>
            <person name="Mockaitis K."/>
            <person name="Colbourne J."/>
            <person name="Pfrender M."/>
        </authorList>
    </citation>
    <scope>NUCLEOTIDE SEQUENCE [LARGE SCALE GENOMIC DNA]</scope>
    <source>
        <strain evidence="1 2">Xinb3</strain>
        <tissue evidence="1">Complete organism</tissue>
    </source>
</reference>
<organism evidence="1 2">
    <name type="scientific">Daphnia magna</name>
    <dbReference type="NCBI Taxonomy" id="35525"/>
    <lineage>
        <taxon>Eukaryota</taxon>
        <taxon>Metazoa</taxon>
        <taxon>Ecdysozoa</taxon>
        <taxon>Arthropoda</taxon>
        <taxon>Crustacea</taxon>
        <taxon>Branchiopoda</taxon>
        <taxon>Diplostraca</taxon>
        <taxon>Cladocera</taxon>
        <taxon>Anomopoda</taxon>
        <taxon>Daphniidae</taxon>
        <taxon>Daphnia</taxon>
    </lineage>
</organism>
<evidence type="ECO:0000313" key="2">
    <source>
        <dbReference type="Proteomes" id="UP000076858"/>
    </source>
</evidence>
<keyword evidence="2" id="KW-1185">Reference proteome</keyword>
<name>A0A0P6BJ04_9CRUS</name>